<organism evidence="2 3">
    <name type="scientific">Spirosoma utsteinense</name>
    <dbReference type="NCBI Taxonomy" id="2585773"/>
    <lineage>
        <taxon>Bacteria</taxon>
        <taxon>Pseudomonadati</taxon>
        <taxon>Bacteroidota</taxon>
        <taxon>Cytophagia</taxon>
        <taxon>Cytophagales</taxon>
        <taxon>Cytophagaceae</taxon>
        <taxon>Spirosoma</taxon>
    </lineage>
</organism>
<reference evidence="2 3" key="1">
    <citation type="submission" date="2019-06" db="EMBL/GenBank/DDBJ databases">
        <title>Spirosoma utsteinense sp. nov. isolated from Antarctic ice-free soils.</title>
        <authorList>
            <person name="Tahon G."/>
        </authorList>
    </citation>
    <scope>NUCLEOTIDE SEQUENCE [LARGE SCALE GENOMIC DNA]</scope>
    <source>
        <strain evidence="2 3">LMG 31447</strain>
    </source>
</reference>
<dbReference type="RefSeq" id="WP_186741350.1">
    <property type="nucleotide sequence ID" value="NZ_VFIA01000053.1"/>
</dbReference>
<protein>
    <recommendedName>
        <fullName evidence="4">ParB/Sulfiredoxin domain-containing protein</fullName>
    </recommendedName>
</protein>
<feature type="compositionally biased region" description="Basic and acidic residues" evidence="1">
    <location>
        <begin position="162"/>
        <end position="176"/>
    </location>
</feature>
<dbReference type="Proteomes" id="UP000700732">
    <property type="component" value="Unassembled WGS sequence"/>
</dbReference>
<proteinExistence type="predicted"/>
<comment type="caution">
    <text evidence="2">The sequence shown here is derived from an EMBL/GenBank/DDBJ whole genome shotgun (WGS) entry which is preliminary data.</text>
</comment>
<sequence>MKKFATAAGIPPVLHRNTANLMQSMLDEVKANITVLLELKSFIPSLQASEYDQLEANIQKDGCRESLLIWQTTQGIVDGSSNDSPLNILVDGHNRYAICQKNNIDFKIMLREFSSLQAVRDFMIDNQLGRRNLTPEQTSYLRGLKYRNERQATGRPVVDGDSSAREEGEHSLAQRTQDRLAKEFNVSPRTIHRDREYSEGIDKLSPSLKQDVLKGKQKVSKEVIRAIGKNNEANTPPLTLPELLALNEVPLPAKIKQQTQNYRELQDVVDKIVKLAAELSLNSPKFAIACDKIIALSNEAKRLKSA</sequence>
<evidence type="ECO:0000313" key="3">
    <source>
        <dbReference type="Proteomes" id="UP000700732"/>
    </source>
</evidence>
<feature type="region of interest" description="Disordered" evidence="1">
    <location>
        <begin position="151"/>
        <end position="176"/>
    </location>
</feature>
<accession>A0ABR6WDK7</accession>
<dbReference type="EMBL" id="VFIA01000053">
    <property type="protein sequence ID" value="MBC3794643.1"/>
    <property type="molecule type" value="Genomic_DNA"/>
</dbReference>
<evidence type="ECO:0008006" key="4">
    <source>
        <dbReference type="Google" id="ProtNLM"/>
    </source>
</evidence>
<keyword evidence="3" id="KW-1185">Reference proteome</keyword>
<name>A0ABR6WDK7_9BACT</name>
<evidence type="ECO:0000256" key="1">
    <source>
        <dbReference type="SAM" id="MobiDB-lite"/>
    </source>
</evidence>
<evidence type="ECO:0000313" key="2">
    <source>
        <dbReference type="EMBL" id="MBC3794643.1"/>
    </source>
</evidence>
<gene>
    <name evidence="2" type="ORF">FH603_5173</name>
</gene>